<protein>
    <submittedName>
        <fullName evidence="2">Uncharacterized protein</fullName>
    </submittedName>
</protein>
<keyword evidence="1" id="KW-1133">Transmembrane helix</keyword>
<evidence type="ECO:0000313" key="2">
    <source>
        <dbReference type="EMBL" id="VWX33081.1"/>
    </source>
</evidence>
<keyword evidence="1" id="KW-0472">Membrane</keyword>
<feature type="transmembrane region" description="Helical" evidence="1">
    <location>
        <begin position="7"/>
        <end position="25"/>
    </location>
</feature>
<proteinExistence type="predicted"/>
<dbReference type="RefSeq" id="WP_159172667.1">
    <property type="nucleotide sequence ID" value="NZ_LR732308.1"/>
</dbReference>
<evidence type="ECO:0000313" key="3">
    <source>
        <dbReference type="Proteomes" id="UP000439752"/>
    </source>
</evidence>
<dbReference type="Proteomes" id="UP000439752">
    <property type="component" value="Unassembled WGS sequence"/>
</dbReference>
<keyword evidence="1" id="KW-0812">Transmembrane</keyword>
<accession>A0A653I2G7</accession>
<dbReference type="EMBL" id="CABWKQ010000002">
    <property type="protein sequence ID" value="VWX33081.1"/>
    <property type="molecule type" value="Genomic_DNA"/>
</dbReference>
<sequence length="361" mass="41307">MRNFKFVLILTFVSFLTIGIYGWFIHSMDESEFVIETVKGNPKQQAVQSIHAEILDRGLKPMDYEITLNGRVQKTTHDFVDQLFKNPFDIIDAPRAFRRFIAPNSVNTLEQDGIVYAMRLQKEGRWELQYFNQKKQRLFKKIVSAPAGIKYKGEVQFNPFQRSGDSLYVYVVDENPTNVGNHFFKFDLKADTIQTVDLPKTSNEYFNVLGINGEKIVYQTEGDINGLDATKRNTYISDGKTVQSLTALDSIDLYQSELIEDGTKLVALIDADQERFKWIVYDIGSKKLTHQSNDFNKWQGADGSSTYFRLENGVIYTGLNTGTGIFNVQVIDPLSGNVIYEGNIKDRLKRQDIILNELVVK</sequence>
<keyword evidence="3" id="KW-1185">Reference proteome</keyword>
<reference evidence="2 3" key="1">
    <citation type="submission" date="2019-10" db="EMBL/GenBank/DDBJ databases">
        <authorList>
            <person name="Karimi E."/>
        </authorList>
    </citation>
    <scope>NUCLEOTIDE SEQUENCE [LARGE SCALE GENOMIC DNA]</scope>
    <source>
        <strain evidence="2">Exiguobacterium sp. 9Y</strain>
    </source>
</reference>
<dbReference type="AlphaFoldDB" id="A0A653I2G7"/>
<evidence type="ECO:0000256" key="1">
    <source>
        <dbReference type="SAM" id="Phobius"/>
    </source>
</evidence>
<organism evidence="2 3">
    <name type="scientific">Exiguobacterium oxidotolerans</name>
    <dbReference type="NCBI Taxonomy" id="223958"/>
    <lineage>
        <taxon>Bacteria</taxon>
        <taxon>Bacillati</taxon>
        <taxon>Bacillota</taxon>
        <taxon>Bacilli</taxon>
        <taxon>Bacillales</taxon>
        <taxon>Bacillales Family XII. Incertae Sedis</taxon>
        <taxon>Exiguobacterium</taxon>
    </lineage>
</organism>
<name>A0A653I2G7_9BACL</name>
<gene>
    <name evidence="2" type="ORF">EXIGUO9Y_100036</name>
</gene>